<dbReference type="EMBL" id="QJSQ01000020">
    <property type="protein sequence ID" value="PYE19026.1"/>
    <property type="molecule type" value="Genomic_DNA"/>
</dbReference>
<dbReference type="Proteomes" id="UP000533533">
    <property type="component" value="Unassembled WGS sequence"/>
</dbReference>
<comment type="similarity">
    <text evidence="1">Belongs to the glycosyltransferase 2 family. WaaE/KdtX subfamily.</text>
</comment>
<evidence type="ECO:0000313" key="6">
    <source>
        <dbReference type="Proteomes" id="UP000533533"/>
    </source>
</evidence>
<dbReference type="AlphaFoldDB" id="A0A2U1A5R0"/>
<dbReference type="CDD" id="cd02511">
    <property type="entry name" value="Beta4Glucosyltransferase"/>
    <property type="match status" value="1"/>
</dbReference>
<dbReference type="Proteomes" id="UP000247772">
    <property type="component" value="Unassembled WGS sequence"/>
</dbReference>
<organism evidence="4 5">
    <name type="scientific">Paraburkholderia silvatlantica</name>
    <dbReference type="NCBI Taxonomy" id="321895"/>
    <lineage>
        <taxon>Bacteria</taxon>
        <taxon>Pseudomonadati</taxon>
        <taxon>Pseudomonadota</taxon>
        <taxon>Betaproteobacteria</taxon>
        <taxon>Burkholderiales</taxon>
        <taxon>Burkholderiaceae</taxon>
        <taxon>Paraburkholderia</taxon>
    </lineage>
</organism>
<gene>
    <name evidence="4" type="ORF">C7410_12090</name>
    <name evidence="3" type="ORF">FHX59_005406</name>
</gene>
<evidence type="ECO:0000313" key="5">
    <source>
        <dbReference type="Proteomes" id="UP000247772"/>
    </source>
</evidence>
<proteinExistence type="inferred from homology"/>
<dbReference type="Pfam" id="PF00535">
    <property type="entry name" value="Glycos_transf_2"/>
    <property type="match status" value="1"/>
</dbReference>
<keyword evidence="6" id="KW-1185">Reference proteome</keyword>
<comment type="caution">
    <text evidence="4">The sequence shown here is derived from an EMBL/GenBank/DDBJ whole genome shotgun (WGS) entry which is preliminary data.</text>
</comment>
<dbReference type="InterPro" id="IPR001173">
    <property type="entry name" value="Glyco_trans_2-like"/>
</dbReference>
<evidence type="ECO:0000256" key="1">
    <source>
        <dbReference type="ARBA" id="ARBA00038494"/>
    </source>
</evidence>
<dbReference type="OrthoDB" id="9815923at2"/>
<evidence type="ECO:0000313" key="4">
    <source>
        <dbReference type="EMBL" id="PYE19026.1"/>
    </source>
</evidence>
<dbReference type="PANTHER" id="PTHR43630">
    <property type="entry name" value="POLY-BETA-1,6-N-ACETYL-D-GLUCOSAMINE SYNTHASE"/>
    <property type="match status" value="1"/>
</dbReference>
<name>A0A2U1A5R0_9BURK</name>
<reference evidence="4 5" key="1">
    <citation type="submission" date="2018-06" db="EMBL/GenBank/DDBJ databases">
        <title>Genomic Encyclopedia of Type Strains, Phase IV (KMG-V): Genome sequencing to study the core and pangenomes of soil and plant-associated prokaryotes.</title>
        <authorList>
            <person name="Whitman W."/>
        </authorList>
    </citation>
    <scope>NUCLEOTIDE SEQUENCE [LARGE SCALE GENOMIC DNA]</scope>
    <source>
        <strain evidence="4 5">SRCL-318</strain>
        <strain evidence="3 6">SRMrh-85</strain>
    </source>
</reference>
<dbReference type="PANTHER" id="PTHR43630:SF2">
    <property type="entry name" value="GLYCOSYLTRANSFERASE"/>
    <property type="match status" value="1"/>
</dbReference>
<dbReference type="GO" id="GO:0016740">
    <property type="term" value="F:transferase activity"/>
    <property type="evidence" value="ECO:0007669"/>
    <property type="project" value="UniProtKB-KW"/>
</dbReference>
<dbReference type="EMBL" id="JACHVZ010000016">
    <property type="protein sequence ID" value="MBB2930939.1"/>
    <property type="molecule type" value="Genomic_DNA"/>
</dbReference>
<feature type="domain" description="Glycosyltransferase 2-like" evidence="2">
    <location>
        <begin position="27"/>
        <end position="154"/>
    </location>
</feature>
<dbReference type="InterPro" id="IPR029044">
    <property type="entry name" value="Nucleotide-diphossugar_trans"/>
</dbReference>
<dbReference type="Gene3D" id="3.90.550.10">
    <property type="entry name" value="Spore Coat Polysaccharide Biosynthesis Protein SpsA, Chain A"/>
    <property type="match status" value="1"/>
</dbReference>
<dbReference type="RefSeq" id="WP_110386751.1">
    <property type="nucleotide sequence ID" value="NZ_JACHVZ010000016.1"/>
</dbReference>
<evidence type="ECO:0000259" key="2">
    <source>
        <dbReference type="Pfam" id="PF00535"/>
    </source>
</evidence>
<keyword evidence="4" id="KW-0808">Transferase</keyword>
<dbReference type="SUPFAM" id="SSF53448">
    <property type="entry name" value="Nucleotide-diphospho-sugar transferases"/>
    <property type="match status" value="1"/>
</dbReference>
<protein>
    <submittedName>
        <fullName evidence="4">Glycosyltransferase involved in cell wall biosynthesis</fullName>
    </submittedName>
</protein>
<evidence type="ECO:0000313" key="3">
    <source>
        <dbReference type="EMBL" id="MBB2930939.1"/>
    </source>
</evidence>
<accession>A0A2U1A5R0</accession>
<sequence length="288" mass="31634">MSDLPLSSCASSTQSTRAPSTKRATLSVIVVAMNEAHDIRDCLESVRGLAMETIVFDSGSSDGTPDICRSLGARVFETDWPGDGPQKNRALDVATGDWVLCLDADERVGDELRREIEQLLEHGTTHAAYSTPRRSSFCGRFMRHSGWWPDRIERLFRRGSARFTDVRTHTRLVIEGTIGRLDGPIIHIAVGELHEALDKANSYSTSGALTMAENGKRSTLGKAIGKGLWAFIRTYVIQRGFLDGAEGFMLSVTNAEGTYYRYAKLALMTRAMQASKSRGGAEQPGQSR</sequence>